<dbReference type="AlphaFoldDB" id="A0A4T0RT32"/>
<name>A0A4T0RT32_9BASI</name>
<dbReference type="GO" id="GO:0051087">
    <property type="term" value="F:protein-folding chaperone binding"/>
    <property type="evidence" value="ECO:0007669"/>
    <property type="project" value="InterPro"/>
</dbReference>
<dbReference type="Pfam" id="PF05002">
    <property type="entry name" value="SGS"/>
    <property type="match status" value="1"/>
</dbReference>
<dbReference type="Pfam" id="PF04969">
    <property type="entry name" value="CS"/>
    <property type="match status" value="1"/>
</dbReference>
<dbReference type="Gene3D" id="2.60.40.790">
    <property type="match status" value="1"/>
</dbReference>
<evidence type="ECO:0000313" key="4">
    <source>
        <dbReference type="EMBL" id="TIC30208.1"/>
    </source>
</evidence>
<evidence type="ECO:0000256" key="1">
    <source>
        <dbReference type="SAM" id="MobiDB-lite"/>
    </source>
</evidence>
<dbReference type="EMBL" id="SPRO01000020">
    <property type="protein sequence ID" value="TIC30208.1"/>
    <property type="molecule type" value="Genomic_DNA"/>
</dbReference>
<feature type="domain" description="CS" evidence="3">
    <location>
        <begin position="45"/>
        <end position="132"/>
    </location>
</feature>
<dbReference type="CDD" id="cd06466">
    <property type="entry name" value="p23_CS_SGT1_like"/>
    <property type="match status" value="1"/>
</dbReference>
<comment type="caution">
    <text evidence="4">The sequence shown here is derived from an EMBL/GenBank/DDBJ whole genome shotgun (WGS) entry which is preliminary data.</text>
</comment>
<feature type="compositionally biased region" description="Basic and acidic residues" evidence="1">
    <location>
        <begin position="221"/>
        <end position="230"/>
    </location>
</feature>
<feature type="domain" description="SGS" evidence="2">
    <location>
        <begin position="158"/>
        <end position="241"/>
    </location>
</feature>
<dbReference type="InterPro" id="IPR008978">
    <property type="entry name" value="HSP20-like_chaperone"/>
</dbReference>
<feature type="compositionally biased region" description="Polar residues" evidence="1">
    <location>
        <begin position="208"/>
        <end position="220"/>
    </location>
</feature>
<feature type="region of interest" description="Disordered" evidence="1">
    <location>
        <begin position="207"/>
        <end position="241"/>
    </location>
</feature>
<organism evidence="4 5">
    <name type="scientific">Wallemia mellicola</name>
    <dbReference type="NCBI Taxonomy" id="1708541"/>
    <lineage>
        <taxon>Eukaryota</taxon>
        <taxon>Fungi</taxon>
        <taxon>Dikarya</taxon>
        <taxon>Basidiomycota</taxon>
        <taxon>Wallemiomycotina</taxon>
        <taxon>Wallemiomycetes</taxon>
        <taxon>Wallemiales</taxon>
        <taxon>Wallemiaceae</taxon>
        <taxon>Wallemia</taxon>
    </lineage>
</organism>
<evidence type="ECO:0000259" key="3">
    <source>
        <dbReference type="PROSITE" id="PS51203"/>
    </source>
</evidence>
<dbReference type="PANTHER" id="PTHR45862">
    <property type="entry name" value="PROTEIN SGT1 HOMOLOG"/>
    <property type="match status" value="1"/>
</dbReference>
<dbReference type="InterPro" id="IPR007699">
    <property type="entry name" value="SGS_dom"/>
</dbReference>
<protein>
    <submittedName>
        <fullName evidence="4">SGS-domain-containing protein</fullName>
    </submittedName>
</protein>
<dbReference type="Proteomes" id="UP000305647">
    <property type="component" value="Unassembled WGS sequence"/>
</dbReference>
<reference evidence="4 5" key="1">
    <citation type="submission" date="2019-03" db="EMBL/GenBank/DDBJ databases">
        <title>Sequencing 25 genomes of Wallemia mellicola.</title>
        <authorList>
            <person name="Gostincar C."/>
        </authorList>
    </citation>
    <scope>NUCLEOTIDE SEQUENCE [LARGE SCALE GENOMIC DNA]</scope>
    <source>
        <strain evidence="4 5">EXF-8738</strain>
    </source>
</reference>
<proteinExistence type="predicted"/>
<dbReference type="SUPFAM" id="SSF49764">
    <property type="entry name" value="HSP20-like chaperones"/>
    <property type="match status" value="1"/>
</dbReference>
<evidence type="ECO:0000313" key="5">
    <source>
        <dbReference type="Proteomes" id="UP000305647"/>
    </source>
</evidence>
<sequence length="241" mass="27486">MLIDYILIYVIINSWFIQTTSVVDKTVYINSLTGWTIAILLIECGSDFRYDFYQTPSIIEISLFVKNVREEDVDISFGEKELNVQFKDGRQFSLNPLSFDIKPTECKYTLKSMKVELILVKSQEGINWNSLVGDSSCESMFSMNKENAETCRQRSTSVNIYSINKGKDWNKVALDDEEETNDGNPDDFFKKLFANADDDVRKAMMKSYSESGGTSLSTNWEEVKKAKVETKPPSGTEAKKL</sequence>
<accession>A0A4T0RT32</accession>
<evidence type="ECO:0000259" key="2">
    <source>
        <dbReference type="PROSITE" id="PS51048"/>
    </source>
</evidence>
<gene>
    <name evidence="4" type="ORF">E3Q10_02197</name>
</gene>
<dbReference type="PROSITE" id="PS51048">
    <property type="entry name" value="SGS"/>
    <property type="match status" value="1"/>
</dbReference>
<dbReference type="PROSITE" id="PS51203">
    <property type="entry name" value="CS"/>
    <property type="match status" value="1"/>
</dbReference>
<dbReference type="InterPro" id="IPR007052">
    <property type="entry name" value="CS_dom"/>
</dbReference>
<dbReference type="InterPro" id="IPR044563">
    <property type="entry name" value="Sgt1-like"/>
</dbReference>